<reference evidence="2 3" key="1">
    <citation type="journal article" date="2016" name="Nat. Commun.">
        <title>Thousands of microbial genomes shed light on interconnected biogeochemical processes in an aquifer system.</title>
        <authorList>
            <person name="Anantharaman K."/>
            <person name="Brown C.T."/>
            <person name="Hug L.A."/>
            <person name="Sharon I."/>
            <person name="Castelle C.J."/>
            <person name="Probst A.J."/>
            <person name="Thomas B.C."/>
            <person name="Singh A."/>
            <person name="Wilkins M.J."/>
            <person name="Karaoz U."/>
            <person name="Brodie E.L."/>
            <person name="Williams K.H."/>
            <person name="Hubbard S.S."/>
            <person name="Banfield J.F."/>
        </authorList>
    </citation>
    <scope>NUCLEOTIDE SEQUENCE [LARGE SCALE GENOMIC DNA]</scope>
</reference>
<feature type="compositionally biased region" description="Basic residues" evidence="1">
    <location>
        <begin position="36"/>
        <end position="52"/>
    </location>
</feature>
<dbReference type="STRING" id="1798535.A2V68_01380"/>
<comment type="caution">
    <text evidence="2">The sequence shown here is derived from an EMBL/GenBank/DDBJ whole genome shotgun (WGS) entry which is preliminary data.</text>
</comment>
<dbReference type="EMBL" id="META01000003">
    <property type="protein sequence ID" value="OGB74378.1"/>
    <property type="molecule type" value="Genomic_DNA"/>
</dbReference>
<feature type="region of interest" description="Disordered" evidence="1">
    <location>
        <begin position="35"/>
        <end position="67"/>
    </location>
</feature>
<name>A0A1F4NSU6_UNCK3</name>
<dbReference type="Proteomes" id="UP000176651">
    <property type="component" value="Unassembled WGS sequence"/>
</dbReference>
<organism evidence="2 3">
    <name type="scientific">candidate division Kazan bacterium RBG_13_50_9</name>
    <dbReference type="NCBI Taxonomy" id="1798535"/>
    <lineage>
        <taxon>Bacteria</taxon>
        <taxon>Bacteria division Kazan-3B-28</taxon>
    </lineage>
</organism>
<accession>A0A1F4NSU6</accession>
<feature type="compositionally biased region" description="Basic and acidic residues" evidence="1">
    <location>
        <begin position="53"/>
        <end position="67"/>
    </location>
</feature>
<proteinExistence type="predicted"/>
<protein>
    <recommendedName>
        <fullName evidence="4">30S ribosomal protein S21</fullName>
    </recommendedName>
</protein>
<sequence>MSSYVRRKERESFEAMMRRFNRMVIMSKTLTEAKDRRFRSKPVNKSRRRASAVRKERIKVQKQKELY</sequence>
<evidence type="ECO:0008006" key="4">
    <source>
        <dbReference type="Google" id="ProtNLM"/>
    </source>
</evidence>
<evidence type="ECO:0000313" key="3">
    <source>
        <dbReference type="Proteomes" id="UP000176651"/>
    </source>
</evidence>
<evidence type="ECO:0000256" key="1">
    <source>
        <dbReference type="SAM" id="MobiDB-lite"/>
    </source>
</evidence>
<evidence type="ECO:0000313" key="2">
    <source>
        <dbReference type="EMBL" id="OGB74378.1"/>
    </source>
</evidence>
<dbReference type="AlphaFoldDB" id="A0A1F4NSU6"/>
<gene>
    <name evidence="2" type="ORF">A2V68_01380</name>
</gene>